<dbReference type="SMART" id="SM00320">
    <property type="entry name" value="WD40"/>
    <property type="match status" value="4"/>
</dbReference>
<dbReference type="GO" id="GO:0000974">
    <property type="term" value="C:Prp19 complex"/>
    <property type="evidence" value="ECO:0007669"/>
    <property type="project" value="UniProtKB-UniRule"/>
</dbReference>
<evidence type="ECO:0000256" key="2">
    <source>
        <dbReference type="ARBA" id="ARBA00004906"/>
    </source>
</evidence>
<dbReference type="InterPro" id="IPR001680">
    <property type="entry name" value="WD40_rpt"/>
</dbReference>
<dbReference type="GO" id="GO:0000398">
    <property type="term" value="P:mRNA splicing, via spliceosome"/>
    <property type="evidence" value="ECO:0007669"/>
    <property type="project" value="InterPro"/>
</dbReference>
<evidence type="ECO:0000256" key="10">
    <source>
        <dbReference type="ARBA" id="ARBA00022786"/>
    </source>
</evidence>
<keyword evidence="8" id="KW-0677">Repeat</keyword>
<comment type="function">
    <text evidence="14">Ubiquitin-protein ligase which is mainly involved pre-mRNA splicing and DNA repair. Required for pre-mRNA splicing as component of the spliceosome.</text>
</comment>
<keyword evidence="17" id="KW-1185">Reference proteome</keyword>
<comment type="subunit">
    <text evidence="14">Homotetramer.</text>
</comment>
<accession>A3LZK6</accession>
<comment type="similarity">
    <text evidence="3 14">Belongs to the WD repeat PRP19 family.</text>
</comment>
<dbReference type="InterPro" id="IPR036322">
    <property type="entry name" value="WD40_repeat_dom_sf"/>
</dbReference>
<comment type="subcellular location">
    <subcellularLocation>
        <location evidence="1 14">Nucleus</location>
    </subcellularLocation>
</comment>
<dbReference type="InterPro" id="IPR038959">
    <property type="entry name" value="Prp19"/>
</dbReference>
<keyword evidence="4" id="KW-0853">WD repeat</keyword>
<dbReference type="EC" id="2.3.2.27" evidence="14"/>
<dbReference type="OrthoDB" id="687049at2759"/>
<dbReference type="GO" id="GO:0070534">
    <property type="term" value="P:protein K63-linked ubiquitination"/>
    <property type="evidence" value="ECO:0007669"/>
    <property type="project" value="UniProtKB-UniRule"/>
</dbReference>
<evidence type="ECO:0000256" key="8">
    <source>
        <dbReference type="ARBA" id="ARBA00022737"/>
    </source>
</evidence>
<keyword evidence="12 14" id="KW-0234">DNA repair</keyword>
<reference evidence="16 17" key="1">
    <citation type="journal article" date="2007" name="Nat. Biotechnol.">
        <title>Genome sequence of the lignocellulose-bioconverting and xylose-fermenting yeast Pichia stipitis.</title>
        <authorList>
            <person name="Jeffries T.W."/>
            <person name="Grigoriev I.V."/>
            <person name="Grimwood J."/>
            <person name="Laplaza J.M."/>
            <person name="Aerts A."/>
            <person name="Salamov A."/>
            <person name="Schmutz J."/>
            <person name="Lindquist E."/>
            <person name="Dehal P."/>
            <person name="Shapiro H."/>
            <person name="Jin Y.S."/>
            <person name="Passoth V."/>
            <person name="Richardson P.M."/>
        </authorList>
    </citation>
    <scope>NUCLEOTIDE SEQUENCE [LARGE SCALE GENOMIC DNA]</scope>
    <source>
        <strain evidence="17">ATCC 58785 / CBS 6054 / NBRC 10063 / NRRL Y-11545</strain>
    </source>
</reference>
<evidence type="ECO:0000256" key="4">
    <source>
        <dbReference type="ARBA" id="ARBA00022574"/>
    </source>
</evidence>
<dbReference type="SMART" id="SM00504">
    <property type="entry name" value="Ubox"/>
    <property type="match status" value="1"/>
</dbReference>
<dbReference type="GO" id="GO:0071006">
    <property type="term" value="C:U2-type catalytic step 1 spliceosome"/>
    <property type="evidence" value="ECO:0007669"/>
    <property type="project" value="TreeGrafter"/>
</dbReference>
<comment type="pathway">
    <text evidence="2 14">Protein modification; protein ubiquitination.</text>
</comment>
<dbReference type="KEGG" id="pic:PICST_85107"/>
<dbReference type="Gene3D" id="3.30.40.10">
    <property type="entry name" value="Zinc/RING finger domain, C3HC4 (zinc finger)"/>
    <property type="match status" value="1"/>
</dbReference>
<evidence type="ECO:0000256" key="13">
    <source>
        <dbReference type="ARBA" id="ARBA00023242"/>
    </source>
</evidence>
<dbReference type="PANTHER" id="PTHR43995">
    <property type="entry name" value="PRE-MRNA-PROCESSING FACTOR 19"/>
    <property type="match status" value="1"/>
</dbReference>
<dbReference type="Pfam" id="PF04564">
    <property type="entry name" value="U-box"/>
    <property type="match status" value="1"/>
</dbReference>
<dbReference type="GeneID" id="4840557"/>
<dbReference type="FunFam" id="3.30.40.10:FF:000027">
    <property type="entry name" value="Pre-mRNA-processing factor 19, putative"/>
    <property type="match status" value="1"/>
</dbReference>
<dbReference type="RefSeq" id="XP_001386382.2">
    <property type="nucleotide sequence ID" value="XM_001386345.1"/>
</dbReference>
<keyword evidence="6 14" id="KW-0808">Transferase</keyword>
<dbReference type="PANTHER" id="PTHR43995:SF1">
    <property type="entry name" value="PRE-MRNA-PROCESSING FACTOR 19"/>
    <property type="match status" value="1"/>
</dbReference>
<dbReference type="SUPFAM" id="SSF50978">
    <property type="entry name" value="WD40 repeat-like"/>
    <property type="match status" value="1"/>
</dbReference>
<evidence type="ECO:0000256" key="7">
    <source>
        <dbReference type="ARBA" id="ARBA00022728"/>
    </source>
</evidence>
<dbReference type="InterPro" id="IPR013083">
    <property type="entry name" value="Znf_RING/FYVE/PHD"/>
</dbReference>
<keyword evidence="9 14" id="KW-0227">DNA damage</keyword>
<dbReference type="PROSITE" id="PS51698">
    <property type="entry name" value="U_BOX"/>
    <property type="match status" value="1"/>
</dbReference>
<evidence type="ECO:0000259" key="15">
    <source>
        <dbReference type="PROSITE" id="PS51698"/>
    </source>
</evidence>
<dbReference type="Gene3D" id="2.130.10.10">
    <property type="entry name" value="YVTN repeat-like/Quinoprotein amine dehydrogenase"/>
    <property type="match status" value="1"/>
</dbReference>
<keyword evidence="10 14" id="KW-0833">Ubl conjugation pathway</keyword>
<evidence type="ECO:0000256" key="1">
    <source>
        <dbReference type="ARBA" id="ARBA00004123"/>
    </source>
</evidence>
<dbReference type="HOGENOM" id="CLU_023894_0_1_1"/>
<dbReference type="STRING" id="322104.A3LZK6"/>
<dbReference type="GO" id="GO:0005737">
    <property type="term" value="C:cytoplasm"/>
    <property type="evidence" value="ECO:0007669"/>
    <property type="project" value="TreeGrafter"/>
</dbReference>
<dbReference type="InterPro" id="IPR015943">
    <property type="entry name" value="WD40/YVTN_repeat-like_dom_sf"/>
</dbReference>
<dbReference type="CDD" id="cd16656">
    <property type="entry name" value="RING-Ubox_PRP19"/>
    <property type="match status" value="1"/>
</dbReference>
<feature type="domain" description="U-box" evidence="15">
    <location>
        <begin position="1"/>
        <end position="71"/>
    </location>
</feature>
<keyword evidence="7 14" id="KW-0747">Spliceosome</keyword>
<evidence type="ECO:0000256" key="3">
    <source>
        <dbReference type="ARBA" id="ARBA00006388"/>
    </source>
</evidence>
<dbReference type="GO" id="GO:0006281">
    <property type="term" value="P:DNA repair"/>
    <property type="evidence" value="ECO:0007669"/>
    <property type="project" value="UniProtKB-KW"/>
</dbReference>
<name>A3LZK6_PICST</name>
<evidence type="ECO:0000256" key="14">
    <source>
        <dbReference type="RuleBase" id="RU367101"/>
    </source>
</evidence>
<dbReference type="InterPro" id="IPR013915">
    <property type="entry name" value="Prp19_cc"/>
</dbReference>
<evidence type="ECO:0000256" key="6">
    <source>
        <dbReference type="ARBA" id="ARBA00022679"/>
    </source>
</evidence>
<keyword evidence="11 14" id="KW-0508">mRNA splicing</keyword>
<sequence length="514" mass="56303">MICSISGQQASDPVISPKSGAIFDRKHIESYISTAGTDPISDQPLTVEELIAVKTSVSEVIPPRISSATSIPALLSTFQNEWDALALEVFTLRKQLYKAREELSAALYHHDAAVRVAANAIRERDEAKAALQELAISIGKSEVGETAEAVNNSENGNGKAIAGSIDEIPAEEINQAREVLFSLHKSQKPVFDIAPDAQISVEFIEKKGQPFKKSTASFLDSETKSLLVGTSTGQLAKFAFAGEGDDILTKSTASKGTITAVNFVLVESEPLPIIAYKNKIIIGQNKRTFKNNHSGAILQILVHPKLTNLFITLGEDNVWALHDSIREQSLLYQSPMSDSNIRTGDFHPDGALFAIGNDSKEVKVYGTSTAEQMTVLEPFYTNVIKVKFAPNGYWLLVGSTDGEKSRLDVFDLRKSTLVHNITFEEPLRDFVIDPSSSIVVSLGGSNTIALHKYIKKGKQWKNNYSMESFTNLSTLQAIHLLTNVNDESFKNENEIRFVGVAEDSTVQEFNLSYG</sequence>
<dbReference type="FunCoup" id="A3LZK6">
    <property type="interactions" value="430"/>
</dbReference>
<dbReference type="EMBL" id="CP000501">
    <property type="protein sequence ID" value="ABN68353.2"/>
    <property type="molecule type" value="Genomic_DNA"/>
</dbReference>
<evidence type="ECO:0000256" key="9">
    <source>
        <dbReference type="ARBA" id="ARBA00022763"/>
    </source>
</evidence>
<dbReference type="eggNOG" id="KOG0289">
    <property type="taxonomic scope" value="Eukaryota"/>
</dbReference>
<dbReference type="SUPFAM" id="SSF57850">
    <property type="entry name" value="RING/U-box"/>
    <property type="match status" value="1"/>
</dbReference>
<protein>
    <recommendedName>
        <fullName evidence="14">Pre-mRNA-processing factor 19</fullName>
        <ecNumber evidence="14">2.3.2.27</ecNumber>
    </recommendedName>
</protein>
<dbReference type="Pfam" id="PF08606">
    <property type="entry name" value="Prp19"/>
    <property type="match status" value="1"/>
</dbReference>
<evidence type="ECO:0000256" key="5">
    <source>
        <dbReference type="ARBA" id="ARBA00022664"/>
    </source>
</evidence>
<dbReference type="OMA" id="DICEHRS"/>
<gene>
    <name evidence="16" type="ORF">PICST_85107</name>
</gene>
<dbReference type="UniPathway" id="UPA00143"/>
<dbReference type="GO" id="GO:0061630">
    <property type="term" value="F:ubiquitin protein ligase activity"/>
    <property type="evidence" value="ECO:0007669"/>
    <property type="project" value="UniProtKB-UniRule"/>
</dbReference>
<dbReference type="InterPro" id="IPR055340">
    <property type="entry name" value="RING-Ubox_PRP19"/>
</dbReference>
<proteinExistence type="inferred from homology"/>
<dbReference type="Proteomes" id="UP000002258">
    <property type="component" value="Chromosome 7"/>
</dbReference>
<dbReference type="InParanoid" id="A3LZK6"/>
<dbReference type="AlphaFoldDB" id="A3LZK6"/>
<keyword evidence="5 14" id="KW-0507">mRNA processing</keyword>
<organism evidence="16 17">
    <name type="scientific">Scheffersomyces stipitis (strain ATCC 58785 / CBS 6054 / NBRC 10063 / NRRL Y-11545)</name>
    <name type="common">Yeast</name>
    <name type="synonym">Pichia stipitis</name>
    <dbReference type="NCBI Taxonomy" id="322104"/>
    <lineage>
        <taxon>Eukaryota</taxon>
        <taxon>Fungi</taxon>
        <taxon>Dikarya</taxon>
        <taxon>Ascomycota</taxon>
        <taxon>Saccharomycotina</taxon>
        <taxon>Pichiomycetes</taxon>
        <taxon>Debaryomycetaceae</taxon>
        <taxon>Scheffersomyces</taxon>
    </lineage>
</organism>
<evidence type="ECO:0000256" key="11">
    <source>
        <dbReference type="ARBA" id="ARBA00023187"/>
    </source>
</evidence>
<evidence type="ECO:0000256" key="12">
    <source>
        <dbReference type="ARBA" id="ARBA00023204"/>
    </source>
</evidence>
<evidence type="ECO:0000313" key="16">
    <source>
        <dbReference type="EMBL" id="ABN68353.2"/>
    </source>
</evidence>
<dbReference type="InterPro" id="IPR003613">
    <property type="entry name" value="Ubox_domain"/>
</dbReference>
<comment type="catalytic activity">
    <reaction evidence="14">
        <text>S-ubiquitinyl-[E2 ubiquitin-conjugating enzyme]-L-cysteine + [acceptor protein]-L-lysine = [E2 ubiquitin-conjugating enzyme]-L-cysteine + N(6)-ubiquitinyl-[acceptor protein]-L-lysine.</text>
        <dbReference type="EC" id="2.3.2.27"/>
    </reaction>
</comment>
<evidence type="ECO:0000313" key="17">
    <source>
        <dbReference type="Proteomes" id="UP000002258"/>
    </source>
</evidence>
<keyword evidence="13 14" id="KW-0539">Nucleus</keyword>